<gene>
    <name evidence="1" type="primary">lptC</name>
    <name evidence="1" type="ORF">IAC68_02680</name>
</gene>
<dbReference type="EMBL" id="JADINB010000063">
    <property type="protein sequence ID" value="MBO8428824.1"/>
    <property type="molecule type" value="Genomic_DNA"/>
</dbReference>
<dbReference type="Pfam" id="PF06835">
    <property type="entry name" value="LptC"/>
    <property type="match status" value="1"/>
</dbReference>
<organism evidence="1 2">
    <name type="scientific">Candidatus Egerieousia excrementavium</name>
    <dbReference type="NCBI Taxonomy" id="2840778"/>
    <lineage>
        <taxon>Bacteria</taxon>
        <taxon>Pseudomonadati</taxon>
        <taxon>Bacteroidota</taxon>
        <taxon>Bacteroidia</taxon>
        <taxon>Bacteroidales</taxon>
        <taxon>Candidatus Egerieousia</taxon>
    </lineage>
</organism>
<evidence type="ECO:0000313" key="2">
    <source>
        <dbReference type="Proteomes" id="UP000823635"/>
    </source>
</evidence>
<accession>A0A9D9GXW4</accession>
<name>A0A9D9GXW4_9BACT</name>
<reference evidence="1" key="2">
    <citation type="journal article" date="2021" name="PeerJ">
        <title>Extensive microbial diversity within the chicken gut microbiome revealed by metagenomics and culture.</title>
        <authorList>
            <person name="Gilroy R."/>
            <person name="Ravi A."/>
            <person name="Getino M."/>
            <person name="Pursley I."/>
            <person name="Horton D.L."/>
            <person name="Alikhan N.F."/>
            <person name="Baker D."/>
            <person name="Gharbi K."/>
            <person name="Hall N."/>
            <person name="Watson M."/>
            <person name="Adriaenssens E.M."/>
            <person name="Foster-Nyarko E."/>
            <person name="Jarju S."/>
            <person name="Secka A."/>
            <person name="Antonio M."/>
            <person name="Oren A."/>
            <person name="Chaudhuri R.R."/>
            <person name="La Ragione R."/>
            <person name="Hildebrand F."/>
            <person name="Pallen M.J."/>
        </authorList>
    </citation>
    <scope>NUCLEOTIDE SEQUENCE</scope>
    <source>
        <strain evidence="1">15467</strain>
    </source>
</reference>
<dbReference type="AlphaFoldDB" id="A0A9D9GXW4"/>
<sequence>MTALVAVAVAIATNVVSCSDKIDEGEIIDINKVPRQVIRNMYAIQSNNGGLAMRLEADLMERFQNDSTDESYELFPEGFSVYAYNEEGLLETHIYSDIARHTTLKNEEQWVAIGNVVVENYIKGQRLLTDTLYWNREEGKIYNNDNCLVEMFSPEGYMKGYGLESDEMARNASIMVPFDSYAIIRDSLFHYVDTANFIGPLLRPKPIESLKLSLE</sequence>
<dbReference type="Proteomes" id="UP000823635">
    <property type="component" value="Unassembled WGS sequence"/>
</dbReference>
<proteinExistence type="predicted"/>
<protein>
    <submittedName>
        <fullName evidence="1">LPS export ABC transporter periplasmic protein LptC</fullName>
    </submittedName>
</protein>
<dbReference type="InterPro" id="IPR010664">
    <property type="entry name" value="LipoPS_assembly_LptC-rel"/>
</dbReference>
<reference evidence="1" key="1">
    <citation type="submission" date="2020-10" db="EMBL/GenBank/DDBJ databases">
        <authorList>
            <person name="Gilroy R."/>
        </authorList>
    </citation>
    <scope>NUCLEOTIDE SEQUENCE</scope>
    <source>
        <strain evidence="1">15467</strain>
    </source>
</reference>
<evidence type="ECO:0000313" key="1">
    <source>
        <dbReference type="EMBL" id="MBO8428824.1"/>
    </source>
</evidence>
<comment type="caution">
    <text evidence="1">The sequence shown here is derived from an EMBL/GenBank/DDBJ whole genome shotgun (WGS) entry which is preliminary data.</text>
</comment>